<dbReference type="AlphaFoldDB" id="A0A9P1P1H5"/>
<reference evidence="1 2" key="1">
    <citation type="submission" date="2014-02" db="EMBL/GenBank/DDBJ databases">
        <authorList>
            <person name="Genoscope - CEA"/>
        </authorList>
    </citation>
    <scope>NUCLEOTIDE SEQUENCE [LARGE SCALE GENOMIC DNA]</scope>
    <source>
        <strain evidence="1 2">PCC 8005</strain>
    </source>
</reference>
<dbReference type="EMBL" id="FO818640">
    <property type="protein sequence ID" value="CDM97704.1"/>
    <property type="molecule type" value="Genomic_DNA"/>
</dbReference>
<evidence type="ECO:0000313" key="2">
    <source>
        <dbReference type="Proteomes" id="UP000032946"/>
    </source>
</evidence>
<keyword evidence="2" id="KW-1185">Reference proteome</keyword>
<name>A0A9P1P1H5_9CYAN</name>
<accession>A0A9P1P1H5</accession>
<proteinExistence type="predicted"/>
<evidence type="ECO:0000313" key="1">
    <source>
        <dbReference type="EMBL" id="CDM97704.1"/>
    </source>
</evidence>
<protein>
    <submittedName>
        <fullName evidence="1">Uncharacterized protein</fullName>
    </submittedName>
</protein>
<sequence>MRFRGDLDQLTCEVQFQAIATPTPILKLIKVDQSLANDAMSLRKHY</sequence>
<dbReference type="Proteomes" id="UP000032946">
    <property type="component" value="Chromosome"/>
</dbReference>
<gene>
    <name evidence="1" type="ORF">ARTHRO_60305</name>
</gene>
<organism evidence="1 2">
    <name type="scientific">Limnospira indica PCC 8005</name>
    <dbReference type="NCBI Taxonomy" id="376219"/>
    <lineage>
        <taxon>Bacteria</taxon>
        <taxon>Bacillati</taxon>
        <taxon>Cyanobacteriota</taxon>
        <taxon>Cyanophyceae</taxon>
        <taxon>Oscillatoriophycideae</taxon>
        <taxon>Oscillatoriales</taxon>
        <taxon>Sirenicapillariaceae</taxon>
        <taxon>Limnospira</taxon>
    </lineage>
</organism>